<keyword evidence="1" id="KW-0812">Transmembrane</keyword>
<organism evidence="2 3">
    <name type="scientific">Nocardioides aurantiacus</name>
    <dbReference type="NCBI Taxonomy" id="86796"/>
    <lineage>
        <taxon>Bacteria</taxon>
        <taxon>Bacillati</taxon>
        <taxon>Actinomycetota</taxon>
        <taxon>Actinomycetes</taxon>
        <taxon>Propionibacteriales</taxon>
        <taxon>Nocardioidaceae</taxon>
        <taxon>Nocardioides</taxon>
    </lineage>
</organism>
<comment type="caution">
    <text evidence="2">The sequence shown here is derived from an EMBL/GenBank/DDBJ whole genome shotgun (WGS) entry which is preliminary data.</text>
</comment>
<accession>A0A3N2CTJ9</accession>
<evidence type="ECO:0000313" key="3">
    <source>
        <dbReference type="Proteomes" id="UP000281738"/>
    </source>
</evidence>
<reference evidence="2 3" key="1">
    <citation type="submission" date="2018-11" db="EMBL/GenBank/DDBJ databases">
        <title>Sequencing the genomes of 1000 actinobacteria strains.</title>
        <authorList>
            <person name="Klenk H.-P."/>
        </authorList>
    </citation>
    <scope>NUCLEOTIDE SEQUENCE [LARGE SCALE GENOMIC DNA]</scope>
    <source>
        <strain evidence="2 3">DSM 12652</strain>
    </source>
</reference>
<dbReference type="InterPro" id="IPR053824">
    <property type="entry name" value="DUF7010"/>
</dbReference>
<keyword evidence="1" id="KW-0472">Membrane</keyword>
<dbReference type="EMBL" id="RKHO01000001">
    <property type="protein sequence ID" value="ROR90862.1"/>
    <property type="molecule type" value="Genomic_DNA"/>
</dbReference>
<feature type="transmembrane region" description="Helical" evidence="1">
    <location>
        <begin position="66"/>
        <end position="86"/>
    </location>
</feature>
<evidence type="ECO:0000313" key="2">
    <source>
        <dbReference type="EMBL" id="ROR90862.1"/>
    </source>
</evidence>
<feature type="transmembrane region" description="Helical" evidence="1">
    <location>
        <begin position="29"/>
        <end position="46"/>
    </location>
</feature>
<keyword evidence="1" id="KW-1133">Transmembrane helix</keyword>
<dbReference type="Proteomes" id="UP000281738">
    <property type="component" value="Unassembled WGS sequence"/>
</dbReference>
<feature type="transmembrane region" description="Helical" evidence="1">
    <location>
        <begin position="92"/>
        <end position="109"/>
    </location>
</feature>
<dbReference type="AlphaFoldDB" id="A0A3N2CTJ9"/>
<evidence type="ECO:0000256" key="1">
    <source>
        <dbReference type="SAM" id="Phobius"/>
    </source>
</evidence>
<name>A0A3N2CTJ9_9ACTN</name>
<feature type="transmembrane region" description="Helical" evidence="1">
    <location>
        <begin position="143"/>
        <end position="163"/>
    </location>
</feature>
<dbReference type="Pfam" id="PF22765">
    <property type="entry name" value="DUF7010"/>
    <property type="match status" value="1"/>
</dbReference>
<gene>
    <name evidence="2" type="ORF">EDD33_1711</name>
</gene>
<proteinExistence type="predicted"/>
<feature type="transmembrane region" description="Helical" evidence="1">
    <location>
        <begin position="116"/>
        <end position="137"/>
    </location>
</feature>
<sequence length="173" mass="18189">MWGTVVGAVGGSVFVWANRSDLPSPWPDLTMVAWTAALVAYLYWVFVRPRPFRPVADLPRRAGTVYLLSVVGMLLLIRVGSAVLGHLDHAELRPPVIVAAVGAHFLPFARAFRTPVFWTLGWVMVAIGAVGVVGGWFGGTSTAAAVTVVAGIVMLAVITRDAATGGGTAHQDG</sequence>
<protein>
    <submittedName>
        <fullName evidence="2">Uncharacterized protein</fullName>
    </submittedName>
</protein>
<keyword evidence="3" id="KW-1185">Reference proteome</keyword>